<protein>
    <submittedName>
        <fullName evidence="1">Uncharacterized protein</fullName>
    </submittedName>
</protein>
<organism evidence="1 2">
    <name type="scientific">Anaerococcus tetradius ATCC 35098</name>
    <dbReference type="NCBI Taxonomy" id="525255"/>
    <lineage>
        <taxon>Bacteria</taxon>
        <taxon>Bacillati</taxon>
        <taxon>Bacillota</taxon>
        <taxon>Tissierellia</taxon>
        <taxon>Tissierellales</taxon>
        <taxon>Peptoniphilaceae</taxon>
        <taxon>Anaerococcus</taxon>
    </lineage>
</organism>
<dbReference type="EMBL" id="ACGC01000045">
    <property type="protein sequence ID" value="EEI83097.1"/>
    <property type="molecule type" value="Genomic_DNA"/>
</dbReference>
<dbReference type="HOGENOM" id="CLU_3339283_0_0_9"/>
<name>C2CH31_9FIRM</name>
<gene>
    <name evidence="1" type="ORF">HMPREF0077_0791</name>
</gene>
<evidence type="ECO:0000313" key="1">
    <source>
        <dbReference type="EMBL" id="EEI83097.1"/>
    </source>
</evidence>
<comment type="caution">
    <text evidence="1">The sequence shown here is derived from an EMBL/GenBank/DDBJ whole genome shotgun (WGS) entry which is preliminary data.</text>
</comment>
<dbReference type="AlphaFoldDB" id="C2CH31"/>
<dbReference type="Proteomes" id="UP000003744">
    <property type="component" value="Unassembled WGS sequence"/>
</dbReference>
<reference evidence="1 2" key="1">
    <citation type="submission" date="2009-01" db="EMBL/GenBank/DDBJ databases">
        <authorList>
            <person name="Qin X."/>
            <person name="Bachman B."/>
            <person name="Battles P."/>
            <person name="Bell A."/>
            <person name="Bess C."/>
            <person name="Bickham C."/>
            <person name="Chaboub L."/>
            <person name="Chen D."/>
            <person name="Coyle M."/>
            <person name="Deiros D.R."/>
            <person name="Dinh H."/>
            <person name="Forbes L."/>
            <person name="Fowler G."/>
            <person name="Francisco L."/>
            <person name="Fu Q."/>
            <person name="Gubbala S."/>
            <person name="Hale W."/>
            <person name="Han Y."/>
            <person name="Hemphill L."/>
            <person name="Highlander S.K."/>
            <person name="Hirani K."/>
            <person name="Hogues M."/>
            <person name="Jackson L."/>
            <person name="Jakkamsetti A."/>
            <person name="Javaid M."/>
            <person name="Jiang H."/>
            <person name="Korchina V."/>
            <person name="Kovar C."/>
            <person name="Lara F."/>
            <person name="Lee S."/>
            <person name="Mata R."/>
            <person name="Mathew T."/>
            <person name="Moen C."/>
            <person name="Morales K."/>
            <person name="Munidasa M."/>
            <person name="Nazareth L."/>
            <person name="Ngo R."/>
            <person name="Nguyen L."/>
            <person name="Okwuonu G."/>
            <person name="Ongeri F."/>
            <person name="Patil S."/>
            <person name="Petrosino J."/>
            <person name="Pham C."/>
            <person name="Pham P."/>
            <person name="Pu L.-L."/>
            <person name="Puazo M."/>
            <person name="Raj R."/>
            <person name="Reid J."/>
            <person name="Rouhana J."/>
            <person name="Saada N."/>
            <person name="Shang Y."/>
            <person name="Simmons D."/>
            <person name="Thornton R."/>
            <person name="Warren J."/>
            <person name="Weissenberger G."/>
            <person name="Zhang J."/>
            <person name="Zhang L."/>
            <person name="Zhou C."/>
            <person name="Zhu D."/>
            <person name="Muzny D."/>
            <person name="Worley K."/>
            <person name="Gibbs R."/>
        </authorList>
    </citation>
    <scope>NUCLEOTIDE SEQUENCE [LARGE SCALE GENOMIC DNA]</scope>
    <source>
        <strain evidence="1 2">ATCC 35098</strain>
    </source>
</reference>
<sequence>MATNKRYYWIKLKKEFFTGKRIKRLRRTSGGDTYTII</sequence>
<proteinExistence type="predicted"/>
<evidence type="ECO:0000313" key="2">
    <source>
        <dbReference type="Proteomes" id="UP000003744"/>
    </source>
</evidence>
<accession>C2CH31</accession>